<dbReference type="AlphaFoldDB" id="A0AAE1H964"/>
<reference evidence="1" key="2">
    <citation type="journal article" date="2023" name="BMC Genomics">
        <title>Pest status, molecular evolution, and epigenetic factors derived from the genome assembly of Frankliniella fusca, a thysanopteran phytovirus vector.</title>
        <authorList>
            <person name="Catto M.A."/>
            <person name="Labadie P.E."/>
            <person name="Jacobson A.L."/>
            <person name="Kennedy G.G."/>
            <person name="Srinivasan R."/>
            <person name="Hunt B.G."/>
        </authorList>
    </citation>
    <scope>NUCLEOTIDE SEQUENCE</scope>
    <source>
        <strain evidence="1">PL_HMW_Pooled</strain>
    </source>
</reference>
<sequence>MVGTSGVEGWQQQQQSYRCQAARRESSPLLYIEEADLYIDSDYMQSSQSAEARRKKILDLTRVIVLHQKTCAIRAKYSRRWWVRPLFASHDEQGAWLNLIPQMRETDPDRFYNFMRMTPDCFDRVLELVSPYIRKRSWRKFIEPGERLAITLRHLASGDSALSLSYLFRVSDQCISNIFLETTTVLWHALKDEAFPPINEAMWLRVAAEFEAYWDFPHGLGAIDGRHMRVKASPHCGSRLFNYEKYHSLILLAVVDAKHRFIVVESGANGSSLGLPFVFIGDNAFASGENMVTPFKGKFLDALKRVYNYRTICGSEALAKLIILATAALHNLHLIEEDSLPPQKRKYCPVGYAEHETADGRAVSGRWRNECKKLEGLCLQNLQLQVEPASSEEERLSGDEVAHRYMEYFIDNPVPWQWTKAHVL</sequence>
<name>A0AAE1H964_9NEOP</name>
<keyword evidence="2" id="KW-1185">Reference proteome</keyword>
<evidence type="ECO:0000313" key="2">
    <source>
        <dbReference type="Proteomes" id="UP001219518"/>
    </source>
</evidence>
<dbReference type="InterPro" id="IPR045249">
    <property type="entry name" value="HARBI1-like"/>
</dbReference>
<dbReference type="Proteomes" id="UP001219518">
    <property type="component" value="Unassembled WGS sequence"/>
</dbReference>
<dbReference type="EMBL" id="JAHWGI010000604">
    <property type="protein sequence ID" value="KAK3916794.1"/>
    <property type="molecule type" value="Genomic_DNA"/>
</dbReference>
<accession>A0AAE1H964</accession>
<gene>
    <name evidence="1" type="ORF">KUF71_006395</name>
</gene>
<evidence type="ECO:0000313" key="1">
    <source>
        <dbReference type="EMBL" id="KAK3916794.1"/>
    </source>
</evidence>
<proteinExistence type="predicted"/>
<organism evidence="1 2">
    <name type="scientific">Frankliniella fusca</name>
    <dbReference type="NCBI Taxonomy" id="407009"/>
    <lineage>
        <taxon>Eukaryota</taxon>
        <taxon>Metazoa</taxon>
        <taxon>Ecdysozoa</taxon>
        <taxon>Arthropoda</taxon>
        <taxon>Hexapoda</taxon>
        <taxon>Insecta</taxon>
        <taxon>Pterygota</taxon>
        <taxon>Neoptera</taxon>
        <taxon>Paraneoptera</taxon>
        <taxon>Thysanoptera</taxon>
        <taxon>Terebrantia</taxon>
        <taxon>Thripoidea</taxon>
        <taxon>Thripidae</taxon>
        <taxon>Frankliniella</taxon>
    </lineage>
</organism>
<comment type="caution">
    <text evidence="1">The sequence shown here is derived from an EMBL/GenBank/DDBJ whole genome shotgun (WGS) entry which is preliminary data.</text>
</comment>
<reference evidence="1" key="1">
    <citation type="submission" date="2021-07" db="EMBL/GenBank/DDBJ databases">
        <authorList>
            <person name="Catto M.A."/>
            <person name="Jacobson A."/>
            <person name="Kennedy G."/>
            <person name="Labadie P."/>
            <person name="Hunt B.G."/>
            <person name="Srinivasan R."/>
        </authorList>
    </citation>
    <scope>NUCLEOTIDE SEQUENCE</scope>
    <source>
        <strain evidence="1">PL_HMW_Pooled</strain>
        <tissue evidence="1">Head</tissue>
    </source>
</reference>
<protein>
    <submittedName>
        <fullName evidence="1">Protein ALP1-like</fullName>
    </submittedName>
</protein>
<dbReference type="PANTHER" id="PTHR22930">
    <property type="match status" value="1"/>
</dbReference>
<dbReference type="PANTHER" id="PTHR22930:SF198">
    <property type="entry name" value="DDE TNP4 DOMAIN-CONTAINING PROTEIN"/>
    <property type="match status" value="1"/>
</dbReference>